<keyword evidence="3" id="KW-1185">Reference proteome</keyword>
<dbReference type="OrthoDB" id="5569250at2759"/>
<dbReference type="GO" id="GO:0004672">
    <property type="term" value="F:protein kinase activity"/>
    <property type="evidence" value="ECO:0007669"/>
    <property type="project" value="InterPro"/>
</dbReference>
<proteinExistence type="predicted"/>
<name>A0A8H5B164_9AGAR</name>
<evidence type="ECO:0000313" key="3">
    <source>
        <dbReference type="Proteomes" id="UP000567179"/>
    </source>
</evidence>
<dbReference type="PANTHER" id="PTHR38248:SF2">
    <property type="entry name" value="FUNK1 11"/>
    <property type="match status" value="1"/>
</dbReference>
<dbReference type="Pfam" id="PF17667">
    <property type="entry name" value="Pkinase_fungal"/>
    <property type="match status" value="1"/>
</dbReference>
<dbReference type="InterPro" id="IPR000719">
    <property type="entry name" value="Prot_kinase_dom"/>
</dbReference>
<comment type="caution">
    <text evidence="2">The sequence shown here is derived from an EMBL/GenBank/DDBJ whole genome shotgun (WGS) entry which is preliminary data.</text>
</comment>
<dbReference type="Gene3D" id="1.10.510.10">
    <property type="entry name" value="Transferase(Phosphotransferase) domain 1"/>
    <property type="match status" value="1"/>
</dbReference>
<dbReference type="EMBL" id="JAACJJ010000044">
    <property type="protein sequence ID" value="KAF5314416.1"/>
    <property type="molecule type" value="Genomic_DNA"/>
</dbReference>
<dbReference type="SUPFAM" id="SSF56112">
    <property type="entry name" value="Protein kinase-like (PK-like)"/>
    <property type="match status" value="1"/>
</dbReference>
<sequence length="244" mass="27810">MRLASFFEPISIPYKLRDVEILVMTELQPVKNIEQGDKLLTALAGIVKAYKWLYEEMKLLHRDVSVENMMYRLGTEGNVVGVLNDFDLAIMLSEQANGPVSKQRTGTRPYMAIELLESVDGNPPLHLCRHDLESMMYAIVDLVCFRHASAEDKNDSPIAEWFLVELTTRHLANSKLAFLHQARPQQPSEHMKNLSGLVLNLRRMFRHGYNDKGNAVDYDNLDEFDHETLGGHITLNKFAGHFGL</sequence>
<reference evidence="2 3" key="1">
    <citation type="journal article" date="2020" name="ISME J.">
        <title>Uncovering the hidden diversity of litter-decomposition mechanisms in mushroom-forming fungi.</title>
        <authorList>
            <person name="Floudas D."/>
            <person name="Bentzer J."/>
            <person name="Ahren D."/>
            <person name="Johansson T."/>
            <person name="Persson P."/>
            <person name="Tunlid A."/>
        </authorList>
    </citation>
    <scope>NUCLEOTIDE SEQUENCE [LARGE SCALE GENOMIC DNA]</scope>
    <source>
        <strain evidence="2 3">CBS 101986</strain>
    </source>
</reference>
<dbReference type="InterPro" id="IPR011009">
    <property type="entry name" value="Kinase-like_dom_sf"/>
</dbReference>
<dbReference type="GO" id="GO:0005524">
    <property type="term" value="F:ATP binding"/>
    <property type="evidence" value="ECO:0007669"/>
    <property type="project" value="InterPro"/>
</dbReference>
<dbReference type="AlphaFoldDB" id="A0A8H5B164"/>
<evidence type="ECO:0000313" key="2">
    <source>
        <dbReference type="EMBL" id="KAF5314416.1"/>
    </source>
</evidence>
<protein>
    <recommendedName>
        <fullName evidence="1">Protein kinase domain-containing protein</fullName>
    </recommendedName>
</protein>
<gene>
    <name evidence="2" type="ORF">D9619_011830</name>
</gene>
<dbReference type="InterPro" id="IPR040976">
    <property type="entry name" value="Pkinase_fungal"/>
</dbReference>
<feature type="domain" description="Protein kinase" evidence="1">
    <location>
        <begin position="1"/>
        <end position="229"/>
    </location>
</feature>
<dbReference type="PANTHER" id="PTHR38248">
    <property type="entry name" value="FUNK1 6"/>
    <property type="match status" value="1"/>
</dbReference>
<dbReference type="PROSITE" id="PS00109">
    <property type="entry name" value="PROTEIN_KINASE_TYR"/>
    <property type="match status" value="1"/>
</dbReference>
<dbReference type="InterPro" id="IPR008266">
    <property type="entry name" value="Tyr_kinase_AS"/>
</dbReference>
<organism evidence="2 3">
    <name type="scientific">Psilocybe cf. subviscida</name>
    <dbReference type="NCBI Taxonomy" id="2480587"/>
    <lineage>
        <taxon>Eukaryota</taxon>
        <taxon>Fungi</taxon>
        <taxon>Dikarya</taxon>
        <taxon>Basidiomycota</taxon>
        <taxon>Agaricomycotina</taxon>
        <taxon>Agaricomycetes</taxon>
        <taxon>Agaricomycetidae</taxon>
        <taxon>Agaricales</taxon>
        <taxon>Agaricineae</taxon>
        <taxon>Strophariaceae</taxon>
        <taxon>Psilocybe</taxon>
    </lineage>
</organism>
<dbReference type="Proteomes" id="UP000567179">
    <property type="component" value="Unassembled WGS sequence"/>
</dbReference>
<accession>A0A8H5B164</accession>
<dbReference type="PROSITE" id="PS50011">
    <property type="entry name" value="PROTEIN_KINASE_DOM"/>
    <property type="match status" value="1"/>
</dbReference>
<evidence type="ECO:0000259" key="1">
    <source>
        <dbReference type="PROSITE" id="PS50011"/>
    </source>
</evidence>